<proteinExistence type="predicted"/>
<comment type="caution">
    <text evidence="1">The sequence shown here is derived from an EMBL/GenBank/DDBJ whole genome shotgun (WGS) entry which is preliminary data.</text>
</comment>
<keyword evidence="2" id="KW-1185">Reference proteome</keyword>
<organism evidence="1 2">
    <name type="scientific">Oligella urethralis DNF00040</name>
    <dbReference type="NCBI Taxonomy" id="1401065"/>
    <lineage>
        <taxon>Bacteria</taxon>
        <taxon>Pseudomonadati</taxon>
        <taxon>Pseudomonadota</taxon>
        <taxon>Betaproteobacteria</taxon>
        <taxon>Burkholderiales</taxon>
        <taxon>Alcaligenaceae</taxon>
        <taxon>Oligella</taxon>
    </lineage>
</organism>
<sequence length="64" mass="7444">MTDLTNSNENNTQEVTLQVRFPVEVLNKIEWHKKKNVLGGELVAIDFGGAAFREWQERWESPNE</sequence>
<dbReference type="EMBL" id="JRNI01000024">
    <property type="protein sequence ID" value="KGF30466.1"/>
    <property type="molecule type" value="Genomic_DNA"/>
</dbReference>
<dbReference type="Proteomes" id="UP000029629">
    <property type="component" value="Unassembled WGS sequence"/>
</dbReference>
<dbReference type="AlphaFoldDB" id="A0A095Z7Y1"/>
<reference evidence="1 2" key="1">
    <citation type="submission" date="2014-07" db="EMBL/GenBank/DDBJ databases">
        <authorList>
            <person name="McCorrison J."/>
            <person name="Sanka R."/>
            <person name="Torralba M."/>
            <person name="Gillis M."/>
            <person name="Haft D.H."/>
            <person name="Methe B."/>
            <person name="Sutton G."/>
            <person name="Nelson K.E."/>
        </authorList>
    </citation>
    <scope>NUCLEOTIDE SEQUENCE [LARGE SCALE GENOMIC DNA]</scope>
    <source>
        <strain evidence="1 2">DNF00040</strain>
    </source>
</reference>
<dbReference type="RefSeq" id="WP_036559256.1">
    <property type="nucleotide sequence ID" value="NZ_JRNI01000024.1"/>
</dbReference>
<accession>A0A095Z7Y1</accession>
<name>A0A095Z7Y1_9BURK</name>
<gene>
    <name evidence="1" type="ORF">HMPREF2130_06500</name>
</gene>
<protein>
    <submittedName>
        <fullName evidence="1">Uncharacterized protein</fullName>
    </submittedName>
</protein>
<evidence type="ECO:0000313" key="2">
    <source>
        <dbReference type="Proteomes" id="UP000029629"/>
    </source>
</evidence>
<evidence type="ECO:0000313" key="1">
    <source>
        <dbReference type="EMBL" id="KGF30466.1"/>
    </source>
</evidence>